<name>A0A0E9R208_ANGAN</name>
<reference evidence="1" key="1">
    <citation type="submission" date="2014-11" db="EMBL/GenBank/DDBJ databases">
        <authorList>
            <person name="Amaro Gonzalez C."/>
        </authorList>
    </citation>
    <scope>NUCLEOTIDE SEQUENCE</scope>
</reference>
<organism evidence="1">
    <name type="scientific">Anguilla anguilla</name>
    <name type="common">European freshwater eel</name>
    <name type="synonym">Muraena anguilla</name>
    <dbReference type="NCBI Taxonomy" id="7936"/>
    <lineage>
        <taxon>Eukaryota</taxon>
        <taxon>Metazoa</taxon>
        <taxon>Chordata</taxon>
        <taxon>Craniata</taxon>
        <taxon>Vertebrata</taxon>
        <taxon>Euteleostomi</taxon>
        <taxon>Actinopterygii</taxon>
        <taxon>Neopterygii</taxon>
        <taxon>Teleostei</taxon>
        <taxon>Anguilliformes</taxon>
        <taxon>Anguillidae</taxon>
        <taxon>Anguilla</taxon>
    </lineage>
</organism>
<dbReference type="EMBL" id="GBXM01085356">
    <property type="protein sequence ID" value="JAH23221.1"/>
    <property type="molecule type" value="Transcribed_RNA"/>
</dbReference>
<accession>A0A0E9R208</accession>
<sequence length="25" mass="2911">MVGLKNRVIVKLHVFYVVSLVQRVI</sequence>
<evidence type="ECO:0000313" key="1">
    <source>
        <dbReference type="EMBL" id="JAH23221.1"/>
    </source>
</evidence>
<proteinExistence type="predicted"/>
<protein>
    <submittedName>
        <fullName evidence="1">Uncharacterized protein</fullName>
    </submittedName>
</protein>
<reference evidence="1" key="2">
    <citation type="journal article" date="2015" name="Fish Shellfish Immunol.">
        <title>Early steps in the European eel (Anguilla anguilla)-Vibrio vulnificus interaction in the gills: Role of the RtxA13 toxin.</title>
        <authorList>
            <person name="Callol A."/>
            <person name="Pajuelo D."/>
            <person name="Ebbesson L."/>
            <person name="Teles M."/>
            <person name="MacKenzie S."/>
            <person name="Amaro C."/>
        </authorList>
    </citation>
    <scope>NUCLEOTIDE SEQUENCE</scope>
</reference>
<dbReference type="AlphaFoldDB" id="A0A0E9R208"/>